<dbReference type="Proteomes" id="UP000298663">
    <property type="component" value="Unassembled WGS sequence"/>
</dbReference>
<name>A0A4U5NI89_STECR</name>
<evidence type="ECO:0000313" key="2">
    <source>
        <dbReference type="Proteomes" id="UP000298663"/>
    </source>
</evidence>
<sequence>MESHQAVLAEHRRATCPGHQQVLQWRRQLALKRFSFKTSPCDRVFVIDFVIRDDEVLVNFCLFVKDGIKAWKCNLGRSKDVERG</sequence>
<organism evidence="1 2">
    <name type="scientific">Steinernema carpocapsae</name>
    <name type="common">Entomopathogenic nematode</name>
    <dbReference type="NCBI Taxonomy" id="34508"/>
    <lineage>
        <taxon>Eukaryota</taxon>
        <taxon>Metazoa</taxon>
        <taxon>Ecdysozoa</taxon>
        <taxon>Nematoda</taxon>
        <taxon>Chromadorea</taxon>
        <taxon>Rhabditida</taxon>
        <taxon>Tylenchina</taxon>
        <taxon>Panagrolaimomorpha</taxon>
        <taxon>Strongyloidoidea</taxon>
        <taxon>Steinernematidae</taxon>
        <taxon>Steinernema</taxon>
    </lineage>
</organism>
<gene>
    <name evidence="1" type="ORF">L596_016117</name>
</gene>
<accession>A0A4U5NI89</accession>
<proteinExistence type="predicted"/>
<reference evidence="1 2" key="1">
    <citation type="journal article" date="2015" name="Genome Biol.">
        <title>Comparative genomics of Steinernema reveals deeply conserved gene regulatory networks.</title>
        <authorList>
            <person name="Dillman A.R."/>
            <person name="Macchietto M."/>
            <person name="Porter C.F."/>
            <person name="Rogers A."/>
            <person name="Williams B."/>
            <person name="Antoshechkin I."/>
            <person name="Lee M.M."/>
            <person name="Goodwin Z."/>
            <person name="Lu X."/>
            <person name="Lewis E.E."/>
            <person name="Goodrich-Blair H."/>
            <person name="Stock S.P."/>
            <person name="Adams B.J."/>
            <person name="Sternberg P.W."/>
            <person name="Mortazavi A."/>
        </authorList>
    </citation>
    <scope>NUCLEOTIDE SEQUENCE [LARGE SCALE GENOMIC DNA]</scope>
    <source>
        <strain evidence="1 2">ALL</strain>
    </source>
</reference>
<reference evidence="1 2" key="2">
    <citation type="journal article" date="2019" name="G3 (Bethesda)">
        <title>Hybrid Assembly of the Genome of the Entomopathogenic Nematode Steinernema carpocapsae Identifies the X-Chromosome.</title>
        <authorList>
            <person name="Serra L."/>
            <person name="Macchietto M."/>
            <person name="Macias-Munoz A."/>
            <person name="McGill C.J."/>
            <person name="Rodriguez I.M."/>
            <person name="Rodriguez B."/>
            <person name="Murad R."/>
            <person name="Mortazavi A."/>
        </authorList>
    </citation>
    <scope>NUCLEOTIDE SEQUENCE [LARGE SCALE GENOMIC DNA]</scope>
    <source>
        <strain evidence="1 2">ALL</strain>
    </source>
</reference>
<keyword evidence="2" id="KW-1185">Reference proteome</keyword>
<evidence type="ECO:0000313" key="1">
    <source>
        <dbReference type="EMBL" id="TKR82381.1"/>
    </source>
</evidence>
<dbReference type="EMBL" id="AZBU02000004">
    <property type="protein sequence ID" value="TKR82381.1"/>
    <property type="molecule type" value="Genomic_DNA"/>
</dbReference>
<protein>
    <submittedName>
        <fullName evidence="1">Uncharacterized protein</fullName>
    </submittedName>
</protein>
<comment type="caution">
    <text evidence="1">The sequence shown here is derived from an EMBL/GenBank/DDBJ whole genome shotgun (WGS) entry which is preliminary data.</text>
</comment>
<dbReference type="AlphaFoldDB" id="A0A4U5NI89"/>